<dbReference type="InterPro" id="IPR053022">
    <property type="entry name" value="Chloroplast_translocon_comp"/>
</dbReference>
<dbReference type="KEGG" id="pmb:A9601_06451"/>
<proteinExistence type="predicted"/>
<protein>
    <recommendedName>
        <fullName evidence="5">Translocation and assembly module TamB C-terminal domain-containing protein</fullName>
    </recommendedName>
</protein>
<evidence type="ECO:0000313" key="7">
    <source>
        <dbReference type="Proteomes" id="UP000002590"/>
    </source>
</evidence>
<dbReference type="Pfam" id="PF04357">
    <property type="entry name" value="TamB"/>
    <property type="match status" value="1"/>
</dbReference>
<comment type="subcellular location">
    <subcellularLocation>
        <location evidence="1">Membrane</location>
        <topology evidence="1">Single-pass membrane protein</topology>
    </subcellularLocation>
</comment>
<evidence type="ECO:0000259" key="5">
    <source>
        <dbReference type="Pfam" id="PF04357"/>
    </source>
</evidence>
<organism evidence="6 7">
    <name type="scientific">Prochlorococcus marinus (strain AS9601)</name>
    <dbReference type="NCBI Taxonomy" id="146891"/>
    <lineage>
        <taxon>Bacteria</taxon>
        <taxon>Bacillati</taxon>
        <taxon>Cyanobacteriota</taxon>
        <taxon>Cyanophyceae</taxon>
        <taxon>Synechococcales</taxon>
        <taxon>Prochlorococcaceae</taxon>
        <taxon>Prochlorococcus</taxon>
    </lineage>
</organism>
<dbReference type="OrthoDB" id="536281at2"/>
<dbReference type="GO" id="GO:0005886">
    <property type="term" value="C:plasma membrane"/>
    <property type="evidence" value="ECO:0007669"/>
    <property type="project" value="InterPro"/>
</dbReference>
<dbReference type="EMBL" id="CP000551">
    <property type="protein sequence ID" value="ABM69931.1"/>
    <property type="molecule type" value="Genomic_DNA"/>
</dbReference>
<evidence type="ECO:0000256" key="4">
    <source>
        <dbReference type="ARBA" id="ARBA00023136"/>
    </source>
</evidence>
<dbReference type="HOGENOM" id="CLU_260002_0_0_3"/>
<dbReference type="PANTHER" id="PTHR34457">
    <property type="entry name" value="EMBRYO DEFECTIVE 2410"/>
    <property type="match status" value="1"/>
</dbReference>
<evidence type="ECO:0000256" key="2">
    <source>
        <dbReference type="ARBA" id="ARBA00022692"/>
    </source>
</evidence>
<keyword evidence="2" id="KW-0812">Transmembrane</keyword>
<reference evidence="6 7" key="1">
    <citation type="journal article" date="2007" name="PLoS Genet.">
        <title>Patterns and implications of gene gain and loss in the evolution of Prochlorococcus.</title>
        <authorList>
            <person name="Kettler G.C."/>
            <person name="Martiny A.C."/>
            <person name="Huang K."/>
            <person name="Zucker J."/>
            <person name="Coleman M.L."/>
            <person name="Rodrigue S."/>
            <person name="Chen F."/>
            <person name="Lapidus A."/>
            <person name="Ferriera S."/>
            <person name="Johnson J."/>
            <person name="Steglich C."/>
            <person name="Church G.M."/>
            <person name="Richardson P."/>
            <person name="Chisholm S.W."/>
        </authorList>
    </citation>
    <scope>NUCLEOTIDE SEQUENCE [LARGE SCALE GENOMIC DNA]</scope>
    <source>
        <strain evidence="6 7">AS9601</strain>
    </source>
</reference>
<sequence length="1298" mass="148147">MLLPLGFLGTFLLNNFLKDTYSSRKLELEKSLENLLDKNVDLGDYVGIRYLGISLGNSKINDKNNLDSEITAKNVYVGIMPFRSFLKQKWIVKISPKEAAINIDRDFFKRDESYKDNRIAKKSKSKYELIFNLNKYSDLKFNNAGLKTKVKGNVIYKSRNRQIIANVKSNFDEKGFLKFKFNTKLNQDFLKLDLFSKGLDLDNSEYIIGNRKISFKKGTFKSNFKFNKSSKHTFCEGRFSFTNLKIKPEDLAENINSDSTRFFCKDNNFIGNTEKLNYGTLTSNFNLNMPFNRSSNNIDLKGSIGYINSLNPDIQLSGNMPFWFDRRGINFGDIDTSFKINRTQLSNLNIFRKNDIRGFITAKGELKGKITDPDISINFNLDYPHFKGIRIREIWEGDIKNENNEFLLNMKNRYSPIPSFLSINFNSDLKINNANFIRVFNSNKGTIGILKQDDGYNWRADNFPLDELELSIDKNQFDRIYGIINGKGSISSDQSYLDGRIAWSLGKYRNINLANSLFDFRVKDNSFYINSSLYPIDGGIIEVEYDSSKNNFINSEFKDISTSWTILTAVDIFNFDNKKVIPISKSNILDDLEINKENKSLKERIDFINNFIENSNLLEDKFNLQKYLNKFRSRYNGKITIQGDRPVNYKLNAKLKGYLDVSRDVYKNNKEEFSIDLEGGLLTGKGSLRIKKFPLSAANIFLNKPRDFLGGLDMNLFYDLDTKSFSSDILSNGSSIKNNIIIFDKGLIKFNNSIFDIDFSLLINDSEIPINIEGSIPINKSDNLDLRLIGNGKFIELIDIFADEYFTFKEGDLNLRVILKGTLNKPLLNGFIVVKDSEINFSNNIIRDFNSTIIFDFDSLEINNLQAKTQDSGEIFVKGTLPFYSQNDSEKSEINLITNRFSLKKDNFNFLIDSDIDLSGSFESPVLGGYLSFNNGFINFNSTNQNNKKENNLIRKEDKKDWPELYWNNKKNIEIISNETILNSVLLGETLPNYLGNLSFNNLKLKLGPEFKLQYSEIVQAYLDTKLDLTINGEIGNDLNARGLIYLKKGRANLYTTPFKLNKNKDNYILFASRSGVVPFINFSLVSKVPDSIIPISENNQDLNVSGDVAVDASSSGYGAFGIGNTRLIKIEASYEGFLDQLSFADENRRIQLRSTPSYNRSQIIGLIGGNSANLINRAFISQINNADAFSERFQFSLYPALIENNDSLNNIFSNENLDIENDDQSSSNEEFSSQAWVAEIGLDITDAINFAFQTVPGRDDISPLGILTFQANPNLELLGSYDSNGDWKSQVQLFFRY</sequence>
<name>A2BQ70_PROMS</name>
<evidence type="ECO:0000256" key="1">
    <source>
        <dbReference type="ARBA" id="ARBA00004167"/>
    </source>
</evidence>
<dbReference type="InterPro" id="IPR007452">
    <property type="entry name" value="TamB_C"/>
</dbReference>
<keyword evidence="4" id="KW-0472">Membrane</keyword>
<dbReference type="PANTHER" id="PTHR34457:SF3">
    <property type="entry name" value="PROTEIN TIC236, CHLOROPLASTIC"/>
    <property type="match status" value="1"/>
</dbReference>
<evidence type="ECO:0000256" key="3">
    <source>
        <dbReference type="ARBA" id="ARBA00022989"/>
    </source>
</evidence>
<dbReference type="eggNOG" id="COG2911">
    <property type="taxonomic scope" value="Bacteria"/>
</dbReference>
<dbReference type="STRING" id="146891.A9601_06451"/>
<evidence type="ECO:0000313" key="6">
    <source>
        <dbReference type="EMBL" id="ABM69931.1"/>
    </source>
</evidence>
<gene>
    <name evidence="6" type="ordered locus">A9601_06451</name>
</gene>
<dbReference type="RefSeq" id="WP_011818093.1">
    <property type="nucleotide sequence ID" value="NC_008816.1"/>
</dbReference>
<accession>A2BQ70</accession>
<feature type="domain" description="Translocation and assembly module TamB C-terminal" evidence="5">
    <location>
        <begin position="864"/>
        <end position="1298"/>
    </location>
</feature>
<keyword evidence="3" id="KW-1133">Transmembrane helix</keyword>
<dbReference type="Proteomes" id="UP000002590">
    <property type="component" value="Chromosome"/>
</dbReference>
<dbReference type="GO" id="GO:0009306">
    <property type="term" value="P:protein secretion"/>
    <property type="evidence" value="ECO:0007669"/>
    <property type="project" value="InterPro"/>
</dbReference>